<dbReference type="InterPro" id="IPR023299">
    <property type="entry name" value="ATPase_P-typ_cyto_dom_N"/>
</dbReference>
<evidence type="ECO:0000256" key="1">
    <source>
        <dbReference type="ARBA" id="ARBA00004141"/>
    </source>
</evidence>
<evidence type="ECO:0000313" key="19">
    <source>
        <dbReference type="EMBL" id="CAI9297642.1"/>
    </source>
</evidence>
<dbReference type="GO" id="GO:0005524">
    <property type="term" value="F:ATP binding"/>
    <property type="evidence" value="ECO:0007669"/>
    <property type="project" value="UniProtKB-KW"/>
</dbReference>
<dbReference type="InterPro" id="IPR023298">
    <property type="entry name" value="ATPase_P-typ_TM_dom_sf"/>
</dbReference>
<dbReference type="NCBIfam" id="TIGR01494">
    <property type="entry name" value="ATPase_P-type"/>
    <property type="match status" value="1"/>
</dbReference>
<dbReference type="GO" id="GO:0046872">
    <property type="term" value="F:metal ion binding"/>
    <property type="evidence" value="ECO:0007669"/>
    <property type="project" value="UniProtKB-KW"/>
</dbReference>
<evidence type="ECO:0000256" key="15">
    <source>
        <dbReference type="ARBA" id="ARBA00023136"/>
    </source>
</evidence>
<keyword evidence="12" id="KW-1278">Translocase</keyword>
<feature type="transmembrane region" description="Helical" evidence="17">
    <location>
        <begin position="297"/>
        <end position="318"/>
    </location>
</feature>
<evidence type="ECO:0000256" key="17">
    <source>
        <dbReference type="RuleBase" id="RU361146"/>
    </source>
</evidence>
<feature type="transmembrane region" description="Helical" evidence="17">
    <location>
        <begin position="907"/>
        <end position="929"/>
    </location>
</feature>
<evidence type="ECO:0000313" key="20">
    <source>
        <dbReference type="Proteomes" id="UP001177003"/>
    </source>
</evidence>
<evidence type="ECO:0000256" key="3">
    <source>
        <dbReference type="ARBA" id="ARBA00022448"/>
    </source>
</evidence>
<comment type="similarity">
    <text evidence="2 17">Belongs to the cation transport ATPase (P-type) (TC 3.A.3) family. Type IIB subfamily.</text>
</comment>
<dbReference type="EMBL" id="OX465084">
    <property type="protein sequence ID" value="CAI9297642.1"/>
    <property type="molecule type" value="Genomic_DNA"/>
</dbReference>
<comment type="catalytic activity">
    <reaction evidence="16 17">
        <text>Ca(2+)(in) + ATP + H2O = Ca(2+)(out) + ADP + phosphate + H(+)</text>
        <dbReference type="Rhea" id="RHEA:18105"/>
        <dbReference type="ChEBI" id="CHEBI:15377"/>
        <dbReference type="ChEBI" id="CHEBI:15378"/>
        <dbReference type="ChEBI" id="CHEBI:29108"/>
        <dbReference type="ChEBI" id="CHEBI:30616"/>
        <dbReference type="ChEBI" id="CHEBI:43474"/>
        <dbReference type="ChEBI" id="CHEBI:456216"/>
        <dbReference type="EC" id="7.2.2.10"/>
    </reaction>
</comment>
<evidence type="ECO:0000256" key="10">
    <source>
        <dbReference type="ARBA" id="ARBA00022842"/>
    </source>
</evidence>
<keyword evidence="4 17" id="KW-0109">Calcium transport</keyword>
<evidence type="ECO:0000256" key="16">
    <source>
        <dbReference type="ARBA" id="ARBA00048694"/>
    </source>
</evidence>
<dbReference type="SUPFAM" id="SSF81660">
    <property type="entry name" value="Metal cation-transporting ATPase, ATP-binding domain N"/>
    <property type="match status" value="1"/>
</dbReference>
<comment type="function">
    <text evidence="17">Catalyzes the hydrolysis of ATP coupled with the transport of calcium.</text>
</comment>
<evidence type="ECO:0000256" key="8">
    <source>
        <dbReference type="ARBA" id="ARBA00022837"/>
    </source>
</evidence>
<evidence type="ECO:0000256" key="12">
    <source>
        <dbReference type="ARBA" id="ARBA00022967"/>
    </source>
</evidence>
<keyword evidence="5 17" id="KW-0812">Transmembrane</keyword>
<comment type="subcellular location">
    <subcellularLocation>
        <location evidence="1 17">Membrane</location>
        <topology evidence="1 17">Multi-pass membrane protein</topology>
    </subcellularLocation>
</comment>
<feature type="transmembrane region" description="Helical" evidence="17">
    <location>
        <begin position="1008"/>
        <end position="1026"/>
    </location>
</feature>
<dbReference type="Gene3D" id="1.20.1110.10">
    <property type="entry name" value="Calcium-transporting ATPase, transmembrane domain"/>
    <property type="match status" value="1"/>
</dbReference>
<feature type="domain" description="Cation-transporting P-type ATPase N-terminal" evidence="18">
    <location>
        <begin position="214"/>
        <end position="289"/>
    </location>
</feature>
<protein>
    <recommendedName>
        <fullName evidence="17">Calcium-transporting ATPase</fullName>
        <ecNumber evidence="17">7.2.2.10</ecNumber>
    </recommendedName>
</protein>
<dbReference type="InterPro" id="IPR001757">
    <property type="entry name" value="P_typ_ATPase"/>
</dbReference>
<reference evidence="19" key="1">
    <citation type="submission" date="2023-04" db="EMBL/GenBank/DDBJ databases">
        <authorList>
            <person name="Vijverberg K."/>
            <person name="Xiong W."/>
            <person name="Schranz E."/>
        </authorList>
    </citation>
    <scope>NUCLEOTIDE SEQUENCE</scope>
</reference>
<dbReference type="Pfam" id="PF00122">
    <property type="entry name" value="E1-E2_ATPase"/>
    <property type="match status" value="1"/>
</dbReference>
<dbReference type="GO" id="GO:0005886">
    <property type="term" value="C:plasma membrane"/>
    <property type="evidence" value="ECO:0007669"/>
    <property type="project" value="TreeGrafter"/>
</dbReference>
<dbReference type="InterPro" id="IPR036412">
    <property type="entry name" value="HAD-like_sf"/>
</dbReference>
<proteinExistence type="inferred from homology"/>
<dbReference type="PRINTS" id="PR00119">
    <property type="entry name" value="CATATPASE"/>
</dbReference>
<keyword evidence="13 17" id="KW-1133">Transmembrane helix</keyword>
<dbReference type="FunFam" id="1.20.1110.10:FF:000039">
    <property type="entry name" value="Calcium-transporting ATPase"/>
    <property type="match status" value="1"/>
</dbReference>
<evidence type="ECO:0000256" key="5">
    <source>
        <dbReference type="ARBA" id="ARBA00022692"/>
    </source>
</evidence>
<feature type="transmembrane region" description="Helical" evidence="17">
    <location>
        <begin position="1047"/>
        <end position="1074"/>
    </location>
</feature>
<dbReference type="GO" id="GO:0005516">
    <property type="term" value="F:calmodulin binding"/>
    <property type="evidence" value="ECO:0007669"/>
    <property type="project" value="UniProtKB-KW"/>
</dbReference>
<dbReference type="InterPro" id="IPR006408">
    <property type="entry name" value="P-type_ATPase_IIB"/>
</dbReference>
<dbReference type="Gene3D" id="3.40.50.1000">
    <property type="entry name" value="HAD superfamily/HAD-like"/>
    <property type="match status" value="1"/>
</dbReference>
<keyword evidence="3 17" id="KW-0813">Transport</keyword>
<dbReference type="PRINTS" id="PR00120">
    <property type="entry name" value="HATPASE"/>
</dbReference>
<dbReference type="SUPFAM" id="SSF81653">
    <property type="entry name" value="Calcium ATPase, transduction domain A"/>
    <property type="match status" value="1"/>
</dbReference>
<dbReference type="Proteomes" id="UP001177003">
    <property type="component" value="Chromosome 8"/>
</dbReference>
<comment type="caution">
    <text evidence="17">Lacks conserved residue(s) required for the propagation of feature annotation.</text>
</comment>
<sequence>MEDSSMESDLKRRHLSEVVLKKWRKERFRRTRKYESRFSETEEWRTTFSLVKTHRRRFRHESVFEKQTNVLEKQSDVIEKGSTLADRLINIKDWRTSVARIKMQARRFRRVSDLEKRSTHVDRLSKAKDNLKVTFLTIRAAMRYMDAHQLSLNPKSTANPFDFIKNPDKVASMVHDSSIPQQSSLNPMSTANPSDFMLNPDKLASIVHNYDIETLKTLGGVDAIAEIVDVWMHEGVESSDLSSRQATYGINKYSEKPSKSFLMFVWEAIHDPTLIILIVCSVVLIGMGLETKGWLDGLGILLSILLVITITAVSDYYIQSFQFKDDDKKKKKISFQVTRDGCTQKVTDYELVVGDVVHLFIGDQVPADGIFISGFNFLIDESSLTGESDPVHISEKKPFLFAGTIVQDGSATMLVTAVGVKTEWGKLMEKLNKGEDKITRVLQIKVKDVATIIEKIGWVFSVLTFFVLTVRFLVEKAMRNEFSSWSSNDAMSMLGHFTTAVTIIVATVTKGIPLALTLSLAFAMNKLRNDNARVTNPSACEAMCFCTCICTDMTGTLTTNRMFVDKIFLSGETKEARDNGGRVLSLGLSDSVSAVLLQGIFKCTGSEVVDDESGKTSILGTPTETAILQYGLDLGGDFNAIDSDIRMLKINSFNSTQKKMSVIVSLPGVRTRAFCKGAPEVVLGLCDKMIDVGGEIVPMSEENMNFITDVVDEFVADGLQTLCLAYLDVEGSFGCNDDIPEGGYTLIAVFGIKDPLRPGVKEAVETCLDAGISVHMVTGDDIRRAEVIAKQCGILTDDGLAIEGSDFRIIPRLVQVMASSSPTDKHEFVKHLKDMSEVVAVAGEGMIRAPALQESDIGFAMGIAGTKVTKGQADVILMDDDFTTIVKVAKWGRAVYVNIQKFVQFQLTVNIVALMINLVSACITGSAPLTAVQLLWVNLIMCTLSALALATGPPNDGLMKRPPVKGTESFITKTMWRNIISQSIYQMAVLFVLNFSGKPILNLHGPNATVILNTFIFNTFVFCQVFNDINSREIDDINVFRGMFSSWIFMCVMISIVVCQVTIVEFLGTFASIVPLDWQLWVLSIVVGLVSIPISVVLNTAREAWVRLKSSYASALRSHIISLKSKLVKNPKGNRSITDFLQDMRLIADDLALAQNPIYEEDLMVHILSQLGDEYANIVAAIKLRETALSYSELFEKLIDFERGLRETSQNPISSLITANYTSRQPGR</sequence>
<dbReference type="InterPro" id="IPR004014">
    <property type="entry name" value="ATPase_P-typ_cation-transptr_N"/>
</dbReference>
<dbReference type="SMART" id="SM00831">
    <property type="entry name" value="Cation_ATPase_N"/>
    <property type="match status" value="1"/>
</dbReference>
<dbReference type="Gene3D" id="3.40.1110.10">
    <property type="entry name" value="Calcium-transporting ATPase, cytoplasmic domain N"/>
    <property type="match status" value="1"/>
</dbReference>
<keyword evidence="14 17" id="KW-0406">Ion transport</keyword>
<dbReference type="FunFam" id="2.70.150.10:FF:000006">
    <property type="entry name" value="Calcium-transporting ATPase"/>
    <property type="match status" value="1"/>
</dbReference>
<evidence type="ECO:0000256" key="13">
    <source>
        <dbReference type="ARBA" id="ARBA00022989"/>
    </source>
</evidence>
<evidence type="ECO:0000256" key="9">
    <source>
        <dbReference type="ARBA" id="ARBA00022840"/>
    </source>
</evidence>
<dbReference type="InterPro" id="IPR006068">
    <property type="entry name" value="ATPase_P-typ_cation-transptr_C"/>
</dbReference>
<evidence type="ECO:0000256" key="4">
    <source>
        <dbReference type="ARBA" id="ARBA00022568"/>
    </source>
</evidence>
<dbReference type="Pfam" id="PF14223">
    <property type="entry name" value="Retrotran_gag_2"/>
    <property type="match status" value="1"/>
</dbReference>
<evidence type="ECO:0000256" key="7">
    <source>
        <dbReference type="ARBA" id="ARBA00022741"/>
    </source>
</evidence>
<keyword evidence="7 17" id="KW-0547">Nucleotide-binding</keyword>
<dbReference type="Gene3D" id="2.70.150.10">
    <property type="entry name" value="Calcium-transporting ATPase, cytoplasmic transduction domain A"/>
    <property type="match status" value="1"/>
</dbReference>
<dbReference type="InterPro" id="IPR023214">
    <property type="entry name" value="HAD_sf"/>
</dbReference>
<dbReference type="PANTHER" id="PTHR24093:SF462">
    <property type="entry name" value="CALCIUM-TRANSPORTING ATPASE 11, PLASMA MEMBRANE-TYPE-RELATED"/>
    <property type="match status" value="1"/>
</dbReference>
<keyword evidence="11" id="KW-0112">Calmodulin-binding</keyword>
<dbReference type="Pfam" id="PF00690">
    <property type="entry name" value="Cation_ATPase_N"/>
    <property type="match status" value="1"/>
</dbReference>
<gene>
    <name evidence="19" type="ORF">LSALG_LOCUS36436</name>
</gene>
<dbReference type="GO" id="GO:0016887">
    <property type="term" value="F:ATP hydrolysis activity"/>
    <property type="evidence" value="ECO:0007669"/>
    <property type="project" value="InterPro"/>
</dbReference>
<evidence type="ECO:0000259" key="18">
    <source>
        <dbReference type="SMART" id="SM00831"/>
    </source>
</evidence>
<keyword evidence="10" id="KW-0460">Magnesium</keyword>
<evidence type="ECO:0000256" key="14">
    <source>
        <dbReference type="ARBA" id="ARBA00023065"/>
    </source>
</evidence>
<dbReference type="InterPro" id="IPR008250">
    <property type="entry name" value="ATPase_P-typ_transduc_dom_A_sf"/>
</dbReference>
<evidence type="ECO:0000256" key="2">
    <source>
        <dbReference type="ARBA" id="ARBA00006124"/>
    </source>
</evidence>
<dbReference type="GO" id="GO:0005388">
    <property type="term" value="F:P-type calcium transporter activity"/>
    <property type="evidence" value="ECO:0007669"/>
    <property type="project" value="UniProtKB-EC"/>
</dbReference>
<name>A0AA36EJ65_LACSI</name>
<feature type="transmembrane region" description="Helical" evidence="17">
    <location>
        <begin position="261"/>
        <end position="285"/>
    </location>
</feature>
<feature type="transmembrane region" description="Helical" evidence="17">
    <location>
        <begin position="1080"/>
        <end position="1101"/>
    </location>
</feature>
<accession>A0AA36EJ65</accession>
<dbReference type="SUPFAM" id="SSF56784">
    <property type="entry name" value="HAD-like"/>
    <property type="match status" value="1"/>
</dbReference>
<keyword evidence="9 17" id="KW-0067">ATP-binding</keyword>
<dbReference type="SUPFAM" id="SSF81665">
    <property type="entry name" value="Calcium ATPase, transmembrane domain M"/>
    <property type="match status" value="1"/>
</dbReference>
<evidence type="ECO:0000256" key="11">
    <source>
        <dbReference type="ARBA" id="ARBA00022860"/>
    </source>
</evidence>
<dbReference type="EC" id="7.2.2.10" evidence="17"/>
<dbReference type="InterPro" id="IPR059000">
    <property type="entry name" value="ATPase_P-type_domA"/>
</dbReference>
<keyword evidence="15 17" id="KW-0472">Membrane</keyword>
<keyword evidence="6" id="KW-0479">Metal-binding</keyword>
<keyword evidence="8 17" id="KW-0106">Calcium</keyword>
<dbReference type="PANTHER" id="PTHR24093">
    <property type="entry name" value="CATION TRANSPORTING ATPASE"/>
    <property type="match status" value="1"/>
</dbReference>
<dbReference type="Pfam" id="PF00689">
    <property type="entry name" value="Cation_ATPase_C"/>
    <property type="match status" value="1"/>
</dbReference>
<organism evidence="19 20">
    <name type="scientific">Lactuca saligna</name>
    <name type="common">Willowleaf lettuce</name>
    <dbReference type="NCBI Taxonomy" id="75948"/>
    <lineage>
        <taxon>Eukaryota</taxon>
        <taxon>Viridiplantae</taxon>
        <taxon>Streptophyta</taxon>
        <taxon>Embryophyta</taxon>
        <taxon>Tracheophyta</taxon>
        <taxon>Spermatophyta</taxon>
        <taxon>Magnoliopsida</taxon>
        <taxon>eudicotyledons</taxon>
        <taxon>Gunneridae</taxon>
        <taxon>Pentapetalae</taxon>
        <taxon>asterids</taxon>
        <taxon>campanulids</taxon>
        <taxon>Asterales</taxon>
        <taxon>Asteraceae</taxon>
        <taxon>Cichorioideae</taxon>
        <taxon>Cichorieae</taxon>
        <taxon>Lactucinae</taxon>
        <taxon>Lactuca</taxon>
    </lineage>
</organism>
<feature type="transmembrane region" description="Helical" evidence="17">
    <location>
        <begin position="456"/>
        <end position="474"/>
    </location>
</feature>
<dbReference type="Pfam" id="PF13246">
    <property type="entry name" value="Cation_ATPase"/>
    <property type="match status" value="1"/>
</dbReference>
<keyword evidence="20" id="KW-1185">Reference proteome</keyword>
<dbReference type="AlphaFoldDB" id="A0AA36EJ65"/>
<feature type="transmembrane region" description="Helical" evidence="17">
    <location>
        <begin position="935"/>
        <end position="954"/>
    </location>
</feature>
<feature type="transmembrane region" description="Helical" evidence="17">
    <location>
        <begin position="494"/>
        <end position="523"/>
    </location>
</feature>
<evidence type="ECO:0000256" key="6">
    <source>
        <dbReference type="ARBA" id="ARBA00022723"/>
    </source>
</evidence>
<dbReference type="NCBIfam" id="TIGR01517">
    <property type="entry name" value="ATPase-IIB_Ca"/>
    <property type="match status" value="1"/>
</dbReference>